<evidence type="ECO:0000313" key="2">
    <source>
        <dbReference type="Proteomes" id="UP001597561"/>
    </source>
</evidence>
<comment type="caution">
    <text evidence="1">The sequence shown here is derived from an EMBL/GenBank/DDBJ whole genome shotgun (WGS) entry which is preliminary data.</text>
</comment>
<proteinExistence type="predicted"/>
<dbReference type="RefSeq" id="WP_204730091.1">
    <property type="nucleotide sequence ID" value="NZ_JAFBDK010000013.1"/>
</dbReference>
<accession>A0ABW5ZFU3</accession>
<reference evidence="2" key="1">
    <citation type="journal article" date="2019" name="Int. J. Syst. Evol. Microbiol.">
        <title>The Global Catalogue of Microorganisms (GCM) 10K type strain sequencing project: providing services to taxonomists for standard genome sequencing and annotation.</title>
        <authorList>
            <consortium name="The Broad Institute Genomics Platform"/>
            <consortium name="The Broad Institute Genome Sequencing Center for Infectious Disease"/>
            <person name="Wu L."/>
            <person name="Ma J."/>
        </authorList>
    </citation>
    <scope>NUCLEOTIDE SEQUENCE [LARGE SCALE GENOMIC DNA]</scope>
    <source>
        <strain evidence="2">KCTC 13528</strain>
    </source>
</reference>
<organism evidence="1 2">
    <name type="scientific">Jeotgalibacillus terrae</name>
    <dbReference type="NCBI Taxonomy" id="587735"/>
    <lineage>
        <taxon>Bacteria</taxon>
        <taxon>Bacillati</taxon>
        <taxon>Bacillota</taxon>
        <taxon>Bacilli</taxon>
        <taxon>Bacillales</taxon>
        <taxon>Caryophanaceae</taxon>
        <taxon>Jeotgalibacillus</taxon>
    </lineage>
</organism>
<dbReference type="EMBL" id="JBHUPG010000009">
    <property type="protein sequence ID" value="MFD2911395.1"/>
    <property type="molecule type" value="Genomic_DNA"/>
</dbReference>
<protein>
    <submittedName>
        <fullName evidence="1">Uncharacterized protein</fullName>
    </submittedName>
</protein>
<dbReference type="Proteomes" id="UP001597561">
    <property type="component" value="Unassembled WGS sequence"/>
</dbReference>
<sequence length="95" mass="11520">MLPNPQYSPLARQTTKYDRKVAEEIIEREGTREAILYFEKKASKLSDYAYWFYLSTCWVSYTGWSDLQKWKKLFNSKRPDRMKAIMKPFEVDFLF</sequence>
<keyword evidence="2" id="KW-1185">Reference proteome</keyword>
<name>A0ABW5ZFU3_9BACL</name>
<evidence type="ECO:0000313" key="1">
    <source>
        <dbReference type="EMBL" id="MFD2911395.1"/>
    </source>
</evidence>
<gene>
    <name evidence="1" type="ORF">ACFS5P_05870</name>
</gene>